<feature type="region of interest" description="Disordered" evidence="1">
    <location>
        <begin position="144"/>
        <end position="173"/>
    </location>
</feature>
<name>A0ABD2TAE6_9SOLN</name>
<sequence>VRSNDQTTQNNQDFLIDSTTPTLFFFPRIVALYSVFSQRSRSPSPFIFPKDHLNDLHFSRNSPWPPPRDPHPLSGMALSRRKNVNFGGSLPHLSLTLFNQSVKVRFSKIFLLSHNFFVVSCKIGVSKNSKFEFLETKSTIKGGLQSSFNHRKNGQRDPKRARKSKNQSRATKKKEQKIAAHFKFFLEFESFPLFWSFYFLF</sequence>
<feature type="compositionally biased region" description="Basic residues" evidence="1">
    <location>
        <begin position="149"/>
        <end position="173"/>
    </location>
</feature>
<accession>A0ABD2TAE6</accession>
<feature type="non-terminal residue" evidence="2">
    <location>
        <position position="1"/>
    </location>
</feature>
<evidence type="ECO:0000313" key="2">
    <source>
        <dbReference type="EMBL" id="KAL3353279.1"/>
    </source>
</evidence>
<dbReference type="AlphaFoldDB" id="A0ABD2TAE6"/>
<keyword evidence="3" id="KW-1185">Reference proteome</keyword>
<evidence type="ECO:0000313" key="3">
    <source>
        <dbReference type="Proteomes" id="UP001627284"/>
    </source>
</evidence>
<reference evidence="2 3" key="1">
    <citation type="submission" date="2024-05" db="EMBL/GenBank/DDBJ databases">
        <title>De novo assembly of an allotetraploid wild potato.</title>
        <authorList>
            <person name="Hosaka A.J."/>
        </authorList>
    </citation>
    <scope>NUCLEOTIDE SEQUENCE [LARGE SCALE GENOMIC DNA]</scope>
    <source>
        <tissue evidence="2">Young leaves</tissue>
    </source>
</reference>
<dbReference type="EMBL" id="JBJKTR010000012">
    <property type="protein sequence ID" value="KAL3353279.1"/>
    <property type="molecule type" value="Genomic_DNA"/>
</dbReference>
<organism evidence="2 3">
    <name type="scientific">Solanum stoloniferum</name>
    <dbReference type="NCBI Taxonomy" id="62892"/>
    <lineage>
        <taxon>Eukaryota</taxon>
        <taxon>Viridiplantae</taxon>
        <taxon>Streptophyta</taxon>
        <taxon>Embryophyta</taxon>
        <taxon>Tracheophyta</taxon>
        <taxon>Spermatophyta</taxon>
        <taxon>Magnoliopsida</taxon>
        <taxon>eudicotyledons</taxon>
        <taxon>Gunneridae</taxon>
        <taxon>Pentapetalae</taxon>
        <taxon>asterids</taxon>
        <taxon>lamiids</taxon>
        <taxon>Solanales</taxon>
        <taxon>Solanaceae</taxon>
        <taxon>Solanoideae</taxon>
        <taxon>Solaneae</taxon>
        <taxon>Solanum</taxon>
    </lineage>
</organism>
<comment type="caution">
    <text evidence="2">The sequence shown here is derived from an EMBL/GenBank/DDBJ whole genome shotgun (WGS) entry which is preliminary data.</text>
</comment>
<protein>
    <submittedName>
        <fullName evidence="2">Uncharacterized protein</fullName>
    </submittedName>
</protein>
<dbReference type="Proteomes" id="UP001627284">
    <property type="component" value="Unassembled WGS sequence"/>
</dbReference>
<gene>
    <name evidence="2" type="ORF">AABB24_020994</name>
</gene>
<evidence type="ECO:0000256" key="1">
    <source>
        <dbReference type="SAM" id="MobiDB-lite"/>
    </source>
</evidence>
<proteinExistence type="predicted"/>